<dbReference type="CDD" id="cd03258">
    <property type="entry name" value="ABC_MetN_methionine_transporter"/>
    <property type="match status" value="1"/>
</dbReference>
<dbReference type="AlphaFoldDB" id="A0A3D8X5C0"/>
<keyword evidence="8" id="KW-0472">Membrane</keyword>
<gene>
    <name evidence="10" type="ORF">C3744_07070</name>
</gene>
<dbReference type="PROSITE" id="PS00211">
    <property type="entry name" value="ABC_TRANSPORTER_1"/>
    <property type="match status" value="1"/>
</dbReference>
<dbReference type="GO" id="GO:0022857">
    <property type="term" value="F:transmembrane transporter activity"/>
    <property type="evidence" value="ECO:0007669"/>
    <property type="project" value="UniProtKB-ARBA"/>
</dbReference>
<evidence type="ECO:0000256" key="5">
    <source>
        <dbReference type="ARBA" id="ARBA00022840"/>
    </source>
</evidence>
<keyword evidence="7" id="KW-0029">Amino-acid transport</keyword>
<dbReference type="EMBL" id="PQWM01000007">
    <property type="protein sequence ID" value="RDZ16279.1"/>
    <property type="molecule type" value="Genomic_DNA"/>
</dbReference>
<comment type="similarity">
    <text evidence="1">Belongs to the ABC transporter superfamily.</text>
</comment>
<evidence type="ECO:0000313" key="11">
    <source>
        <dbReference type="Proteomes" id="UP000256519"/>
    </source>
</evidence>
<dbReference type="InterPro" id="IPR018449">
    <property type="entry name" value="NIL_domain"/>
</dbReference>
<reference evidence="10 11" key="1">
    <citation type="journal article" date="2018" name="Appl. Environ. Microbiol.">
        <title>Antimicrobial susceptibility testing and tentative epidemiological cut-off values of five Bacillus species relevant for use as animal feed additives or for plant protection.</title>
        <authorList>
            <person name="Agerso Y."/>
            <person name="Stuer-Lauridsen B."/>
            <person name="Bjerre K."/>
            <person name="Jensen M.G."/>
            <person name="Johansen E."/>
            <person name="Bennedsen M."/>
            <person name="Brockmann E."/>
            <person name="Nielsen B."/>
        </authorList>
    </citation>
    <scope>NUCLEOTIDE SEQUENCE [LARGE SCALE GENOMIC DNA]</scope>
    <source>
        <strain evidence="10 11">CHCC20162</strain>
    </source>
</reference>
<dbReference type="InterPro" id="IPR003593">
    <property type="entry name" value="AAA+_ATPase"/>
</dbReference>
<evidence type="ECO:0000256" key="1">
    <source>
        <dbReference type="ARBA" id="ARBA00005417"/>
    </source>
</evidence>
<dbReference type="Gene3D" id="3.40.50.300">
    <property type="entry name" value="P-loop containing nucleotide triphosphate hydrolases"/>
    <property type="match status" value="1"/>
</dbReference>
<dbReference type="Pfam" id="PF09383">
    <property type="entry name" value="NIL"/>
    <property type="match status" value="1"/>
</dbReference>
<evidence type="ECO:0000313" key="10">
    <source>
        <dbReference type="EMBL" id="RDZ16279.1"/>
    </source>
</evidence>
<dbReference type="RefSeq" id="WP_116073078.1">
    <property type="nucleotide sequence ID" value="NZ_CP187630.1"/>
</dbReference>
<dbReference type="GO" id="GO:0006865">
    <property type="term" value="P:amino acid transport"/>
    <property type="evidence" value="ECO:0007669"/>
    <property type="project" value="UniProtKB-KW"/>
</dbReference>
<feature type="domain" description="ABC transporter" evidence="9">
    <location>
        <begin position="2"/>
        <end position="241"/>
    </location>
</feature>
<dbReference type="InterPro" id="IPR027417">
    <property type="entry name" value="P-loop_NTPase"/>
</dbReference>
<name>A0A3D8X5C0_PRIMG</name>
<evidence type="ECO:0000256" key="4">
    <source>
        <dbReference type="ARBA" id="ARBA00022741"/>
    </source>
</evidence>
<dbReference type="InterPro" id="IPR017871">
    <property type="entry name" value="ABC_transporter-like_CS"/>
</dbReference>
<dbReference type="GO" id="GO:0016887">
    <property type="term" value="F:ATP hydrolysis activity"/>
    <property type="evidence" value="ECO:0007669"/>
    <property type="project" value="InterPro"/>
</dbReference>
<organism evidence="10 11">
    <name type="scientific">Priestia megaterium</name>
    <name type="common">Bacillus megaterium</name>
    <dbReference type="NCBI Taxonomy" id="1404"/>
    <lineage>
        <taxon>Bacteria</taxon>
        <taxon>Bacillati</taxon>
        <taxon>Bacillota</taxon>
        <taxon>Bacilli</taxon>
        <taxon>Bacillales</taxon>
        <taxon>Bacillaceae</taxon>
        <taxon>Priestia</taxon>
    </lineage>
</organism>
<dbReference type="PANTHER" id="PTHR43166">
    <property type="entry name" value="AMINO ACID IMPORT ATP-BINDING PROTEIN"/>
    <property type="match status" value="1"/>
</dbReference>
<keyword evidence="6" id="KW-1278">Translocase</keyword>
<keyword evidence="2" id="KW-0813">Transport</keyword>
<evidence type="ECO:0000256" key="7">
    <source>
        <dbReference type="ARBA" id="ARBA00022970"/>
    </source>
</evidence>
<evidence type="ECO:0000256" key="3">
    <source>
        <dbReference type="ARBA" id="ARBA00022475"/>
    </source>
</evidence>
<dbReference type="InterPro" id="IPR041701">
    <property type="entry name" value="MetN_ABC"/>
</dbReference>
<sequence>MIKFQRVSKVFGSGSKKVEALKDIELTIQKGDIFGIIGLSGAGKSTLLRTINLLEYPTSGEVIVDGENLAKLSEAELRKNKKRIGMIFQHFNLLNSKTVFENIAMPLILSGKAKKDIKLRVEELLHFVGLEDKAGAYPDHLSGGQKQRVGIARALATNPSILLCDEATSALDPHTTESILKLLKRVNEEYQITIVIITHEMEVIKQICNRVAVMKDGKIIETGNVFDIFSNPRTEIAKNFVQSVVRDDIPQNVYELVQTTNSNQKIFKINFLGSNSGQSVISILSKRFNVQVNILLGNITELQGIPFGHLIIELIGTQEEIDRAELYALQQNIKMEEVVANVRSKPRVDISGFVGNTVHG</sequence>
<dbReference type="GO" id="GO:0098796">
    <property type="term" value="C:membrane protein complex"/>
    <property type="evidence" value="ECO:0007669"/>
    <property type="project" value="UniProtKB-ARBA"/>
</dbReference>
<protein>
    <submittedName>
        <fullName evidence="10">Methionine ABC transporter ATP-binding protein</fullName>
    </submittedName>
</protein>
<evidence type="ECO:0000256" key="6">
    <source>
        <dbReference type="ARBA" id="ARBA00022967"/>
    </source>
</evidence>
<dbReference type="InterPro" id="IPR003439">
    <property type="entry name" value="ABC_transporter-like_ATP-bd"/>
</dbReference>
<dbReference type="PROSITE" id="PS50893">
    <property type="entry name" value="ABC_TRANSPORTER_2"/>
    <property type="match status" value="1"/>
</dbReference>
<keyword evidence="4" id="KW-0547">Nucleotide-binding</keyword>
<keyword evidence="5 10" id="KW-0067">ATP-binding</keyword>
<dbReference type="SMART" id="SM00930">
    <property type="entry name" value="NIL"/>
    <property type="match status" value="1"/>
</dbReference>
<dbReference type="Gene3D" id="3.30.70.260">
    <property type="match status" value="1"/>
</dbReference>
<dbReference type="FunFam" id="3.40.50.300:FF:000032">
    <property type="entry name" value="Export ABC transporter ATP-binding protein"/>
    <property type="match status" value="1"/>
</dbReference>
<dbReference type="PANTHER" id="PTHR43166:SF30">
    <property type="entry name" value="METHIONINE IMPORT ATP-BINDING PROTEIN METN"/>
    <property type="match status" value="1"/>
</dbReference>
<dbReference type="Proteomes" id="UP000256519">
    <property type="component" value="Unassembled WGS sequence"/>
</dbReference>
<dbReference type="Pfam" id="PF00005">
    <property type="entry name" value="ABC_tran"/>
    <property type="match status" value="1"/>
</dbReference>
<dbReference type="SMART" id="SM00382">
    <property type="entry name" value="AAA"/>
    <property type="match status" value="1"/>
</dbReference>
<keyword evidence="3" id="KW-1003">Cell membrane</keyword>
<evidence type="ECO:0000256" key="2">
    <source>
        <dbReference type="ARBA" id="ARBA00022448"/>
    </source>
</evidence>
<evidence type="ECO:0000256" key="8">
    <source>
        <dbReference type="ARBA" id="ARBA00023136"/>
    </source>
</evidence>
<proteinExistence type="inferred from homology"/>
<dbReference type="SUPFAM" id="SSF52540">
    <property type="entry name" value="P-loop containing nucleoside triphosphate hydrolases"/>
    <property type="match status" value="1"/>
</dbReference>
<dbReference type="InterPro" id="IPR050086">
    <property type="entry name" value="MetN_ABC_transporter-like"/>
</dbReference>
<comment type="caution">
    <text evidence="10">The sequence shown here is derived from an EMBL/GenBank/DDBJ whole genome shotgun (WGS) entry which is preliminary data.</text>
</comment>
<accession>A0A3D8X5C0</accession>
<dbReference type="InterPro" id="IPR045865">
    <property type="entry name" value="ACT-like_dom_sf"/>
</dbReference>
<evidence type="ECO:0000259" key="9">
    <source>
        <dbReference type="PROSITE" id="PS50893"/>
    </source>
</evidence>
<dbReference type="SUPFAM" id="SSF55021">
    <property type="entry name" value="ACT-like"/>
    <property type="match status" value="1"/>
</dbReference>
<dbReference type="GO" id="GO:0005524">
    <property type="term" value="F:ATP binding"/>
    <property type="evidence" value="ECO:0007669"/>
    <property type="project" value="UniProtKB-KW"/>
</dbReference>